<feature type="domain" description="Competence protein CoiA-like N-terminal" evidence="1">
    <location>
        <begin position="21"/>
        <end position="48"/>
    </location>
</feature>
<proteinExistence type="predicted"/>
<dbReference type="EMBL" id="CP026928">
    <property type="protein sequence ID" value="AVH45661.1"/>
    <property type="molecule type" value="Genomic_DNA"/>
</dbReference>
<organism evidence="2 3">
    <name type="scientific">Agrobacterium tumefaciens</name>
    <dbReference type="NCBI Taxonomy" id="358"/>
    <lineage>
        <taxon>Bacteria</taxon>
        <taxon>Pseudomonadati</taxon>
        <taxon>Pseudomonadota</taxon>
        <taxon>Alphaproteobacteria</taxon>
        <taxon>Hyphomicrobiales</taxon>
        <taxon>Rhizobiaceae</taxon>
        <taxon>Rhizobium/Agrobacterium group</taxon>
        <taxon>Agrobacterium</taxon>
        <taxon>Agrobacterium tumefaciens complex</taxon>
    </lineage>
</organism>
<dbReference type="InterPro" id="IPR057253">
    <property type="entry name" value="CoiA-like_N"/>
</dbReference>
<dbReference type="Pfam" id="PF25164">
    <property type="entry name" value="CoiA_N"/>
    <property type="match status" value="1"/>
</dbReference>
<dbReference type="Proteomes" id="UP000237717">
    <property type="component" value="Plasmid pAt1D1609b"/>
</dbReference>
<evidence type="ECO:0000313" key="3">
    <source>
        <dbReference type="Proteomes" id="UP000237717"/>
    </source>
</evidence>
<name>A0A2L2LMT9_AGRTU</name>
<accession>A0A2L2LMT9</accession>
<dbReference type="AlphaFoldDB" id="A0A2L2LMT9"/>
<evidence type="ECO:0000313" key="2">
    <source>
        <dbReference type="EMBL" id="AVH45661.1"/>
    </source>
</evidence>
<reference evidence="2 3" key="1">
    <citation type="submission" date="2018-02" db="EMBL/GenBank/DDBJ databases">
        <title>Complete genome sequence of Agrobacterium tumefaciens 1D1609.</title>
        <authorList>
            <person name="Cho S.-T."/>
            <person name="Haryono M."/>
            <person name="Chang H.-H."/>
            <person name="Santos M.N."/>
            <person name="Lai E.-M."/>
            <person name="Kuo C.-H."/>
        </authorList>
    </citation>
    <scope>NUCLEOTIDE SEQUENCE [LARGE SCALE GENOMIC DNA]</scope>
    <source>
        <strain evidence="2 3">1D1609</strain>
        <plasmid evidence="3">Plasmid pat1d1609b</plasmid>
    </source>
</reference>
<keyword evidence="2" id="KW-0614">Plasmid</keyword>
<protein>
    <submittedName>
        <fullName evidence="2">Competence protein</fullName>
    </submittedName>
</protein>
<evidence type="ECO:0000259" key="1">
    <source>
        <dbReference type="Pfam" id="PF25164"/>
    </source>
</evidence>
<gene>
    <name evidence="2" type="ORF">At1D1609_56280</name>
</gene>
<sequence length="262" mass="30458">MQFALVNDDRCPPTPKLTGRCVGCGQEMIAKCGAIKIWHWAHKGVRVCDPWWEQETAWHREWKELFPAHWREVIQWSASGEKHIADVRNEAGLVIEFQRSAISREERMAREAFYPNMIWVVDGTRLKNDIPRFMRGTSDLRGAVRPGYFMTRWPNECFPKPWIGSSKPVFFDFGGHDEDPQTTMAARGSLWCLLPGRVGYDAVVARVSKTQFIDVAGRLAHAFPPHEILLEIAAHIEAQRRAEIQRWRRPAYYSRRRNSPRF</sequence>
<geneLocation type="plasmid" evidence="3">
    <name>pat1d1609b</name>
</geneLocation>
<dbReference type="RefSeq" id="WP_104680629.1">
    <property type="nucleotide sequence ID" value="NZ_CP026928.1"/>
</dbReference>